<reference evidence="1 2" key="1">
    <citation type="submission" date="2019-04" db="EMBL/GenBank/DDBJ databases">
        <title>High contiguity whole genome sequence and gene annotation resource for two Venturia nashicola isolates.</title>
        <authorList>
            <person name="Prokchorchik M."/>
            <person name="Won K."/>
            <person name="Lee Y."/>
            <person name="Choi E.D."/>
            <person name="Segonzac C."/>
            <person name="Sohn K.H."/>
        </authorList>
    </citation>
    <scope>NUCLEOTIDE SEQUENCE [LARGE SCALE GENOMIC DNA]</scope>
    <source>
        <strain evidence="1 2">PRI2</strain>
    </source>
</reference>
<dbReference type="Proteomes" id="UP000298493">
    <property type="component" value="Unassembled WGS sequence"/>
</dbReference>
<sequence>MQDHWMIENVTEHFENAARDVWDAIIEELNAIRERKQIRDMVVVVNVVHAPAAIAALHGKEPAQSTKYAGGGHFSRITHYDGQNTYEGVIIVREIFILWD</sequence>
<accession>A0A4Z1PSV6</accession>
<gene>
    <name evidence="1" type="ORF">E6O75_ATG00145</name>
</gene>
<evidence type="ECO:0000313" key="2">
    <source>
        <dbReference type="Proteomes" id="UP000298493"/>
    </source>
</evidence>
<organism evidence="1 2">
    <name type="scientific">Venturia nashicola</name>
    <dbReference type="NCBI Taxonomy" id="86259"/>
    <lineage>
        <taxon>Eukaryota</taxon>
        <taxon>Fungi</taxon>
        <taxon>Dikarya</taxon>
        <taxon>Ascomycota</taxon>
        <taxon>Pezizomycotina</taxon>
        <taxon>Dothideomycetes</taxon>
        <taxon>Pleosporomycetidae</taxon>
        <taxon>Venturiales</taxon>
        <taxon>Venturiaceae</taxon>
        <taxon>Venturia</taxon>
    </lineage>
</organism>
<dbReference type="EMBL" id="SNSC02000001">
    <property type="protein sequence ID" value="TID27378.1"/>
    <property type="molecule type" value="Genomic_DNA"/>
</dbReference>
<proteinExistence type="predicted"/>
<keyword evidence="2" id="KW-1185">Reference proteome</keyword>
<dbReference type="AlphaFoldDB" id="A0A4Z1PSV6"/>
<name>A0A4Z1PSV6_9PEZI</name>
<comment type="caution">
    <text evidence="1">The sequence shown here is derived from an EMBL/GenBank/DDBJ whole genome shotgun (WGS) entry which is preliminary data.</text>
</comment>
<evidence type="ECO:0000313" key="1">
    <source>
        <dbReference type="EMBL" id="TID27378.1"/>
    </source>
</evidence>
<protein>
    <submittedName>
        <fullName evidence="1">Uncharacterized protein</fullName>
    </submittedName>
</protein>